<evidence type="ECO:0000313" key="1">
    <source>
        <dbReference type="EMBL" id="EBQ9424334.1"/>
    </source>
</evidence>
<dbReference type="InterPro" id="IPR018755">
    <property type="entry name" value="Phage_Mu_Gp48"/>
</dbReference>
<evidence type="ECO:0008006" key="2">
    <source>
        <dbReference type="Google" id="ProtNLM"/>
    </source>
</evidence>
<reference evidence="1" key="1">
    <citation type="submission" date="2018-05" db="EMBL/GenBank/DDBJ databases">
        <authorList>
            <person name="Ashton P.M."/>
            <person name="Dallman T."/>
            <person name="Nair S."/>
            <person name="De Pinna E."/>
            <person name="Peters T."/>
            <person name="Grant K."/>
        </authorList>
    </citation>
    <scope>NUCLEOTIDE SEQUENCE</scope>
    <source>
        <strain evidence="1">381328</strain>
    </source>
</reference>
<name>A0A5U6H6G8_SALPO</name>
<dbReference type="Pfam" id="PF10076">
    <property type="entry name" value="Phage_Mu_Gp48"/>
    <property type="match status" value="1"/>
</dbReference>
<proteinExistence type="predicted"/>
<organism evidence="1">
    <name type="scientific">Salmonella potsdam</name>
    <dbReference type="NCBI Taxonomy" id="597"/>
    <lineage>
        <taxon>Bacteria</taxon>
        <taxon>Pseudomonadati</taxon>
        <taxon>Pseudomonadota</taxon>
        <taxon>Gammaproteobacteria</taxon>
        <taxon>Enterobacterales</taxon>
        <taxon>Enterobacteriaceae</taxon>
        <taxon>Salmonella</taxon>
    </lineage>
</organism>
<sequence>MAVTSVPAMTFTPHQRALLQLLPDGLAWNKAPDSVLAALCLGLSQSTARVDWTGQQLLDERFPDRSRLLLDDWERFLGLPECDMTGASLQERQSYAGNKYRMKPSVNREFYIQLAAGFGFDIDIQTSPESQWISIINVRTTIGYRHMNVLDNILTPLRIYDASALECILNRYKPAWQTFRYVYESSQSHDK</sequence>
<gene>
    <name evidence="1" type="ORF">DMA59_01525</name>
</gene>
<protein>
    <recommendedName>
        <fullName evidence="2">DUF2313 domain-containing protein</fullName>
    </recommendedName>
</protein>
<comment type="caution">
    <text evidence="1">The sequence shown here is derived from an EMBL/GenBank/DDBJ whole genome shotgun (WGS) entry which is preliminary data.</text>
</comment>
<dbReference type="EMBL" id="AAGQQJ010000001">
    <property type="protein sequence ID" value="EBQ9424334.1"/>
    <property type="molecule type" value="Genomic_DNA"/>
</dbReference>
<accession>A0A5U6H6G8</accession>
<dbReference type="AlphaFoldDB" id="A0A5U6H6G8"/>